<feature type="domain" description="Fibronectin type-III" evidence="14">
    <location>
        <begin position="767"/>
        <end position="853"/>
    </location>
</feature>
<feature type="domain" description="Fibronectin type-III" evidence="14">
    <location>
        <begin position="591"/>
        <end position="674"/>
    </location>
</feature>
<evidence type="ECO:0000313" key="16">
    <source>
        <dbReference type="Ensembl" id="ENSOCUP00000044944.1"/>
    </source>
</evidence>
<proteinExistence type="inferred from homology"/>
<evidence type="ECO:0000313" key="17">
    <source>
        <dbReference type="Proteomes" id="UP000001811"/>
    </source>
</evidence>
<feature type="domain" description="Fibronectin type-III" evidence="14">
    <location>
        <begin position="320"/>
        <end position="413"/>
    </location>
</feature>
<dbReference type="PROSITE" id="PS50853">
    <property type="entry name" value="FN3"/>
    <property type="match status" value="7"/>
</dbReference>
<dbReference type="InterPro" id="IPR036056">
    <property type="entry name" value="Fibrinogen-like_C"/>
</dbReference>
<keyword evidence="8" id="KW-1015">Disulfide bond</keyword>
<comment type="subcellular location">
    <subcellularLocation>
        <location evidence="1">Secreted</location>
        <location evidence="1">Extracellular space</location>
        <location evidence="1">Extracellular matrix</location>
    </subcellularLocation>
</comment>
<dbReference type="CDD" id="cd00063">
    <property type="entry name" value="FN3"/>
    <property type="match status" value="7"/>
</dbReference>
<protein>
    <recommendedName>
        <fullName evidence="11">Tenascin-N</fullName>
    </recommendedName>
    <alternativeName>
        <fullName evidence="12">Tenascin-W</fullName>
    </alternativeName>
</protein>
<dbReference type="EMBL" id="AAGW02056565">
    <property type="status" value="NOT_ANNOTATED_CDS"/>
    <property type="molecule type" value="Genomic_DNA"/>
</dbReference>
<feature type="domain" description="Fibronectin type-III" evidence="14">
    <location>
        <begin position="677"/>
        <end position="766"/>
    </location>
</feature>
<feature type="domain" description="Fibrinogen C-terminal" evidence="15">
    <location>
        <begin position="851"/>
        <end position="996"/>
    </location>
</feature>
<evidence type="ECO:0000256" key="10">
    <source>
        <dbReference type="ARBA" id="ARBA00059002"/>
    </source>
</evidence>
<dbReference type="Gene3D" id="2.60.40.10">
    <property type="entry name" value="Immunoglobulins"/>
    <property type="match status" value="7"/>
</dbReference>
<evidence type="ECO:0000256" key="5">
    <source>
        <dbReference type="ARBA" id="ARBA00022536"/>
    </source>
</evidence>
<evidence type="ECO:0000259" key="15">
    <source>
        <dbReference type="PROSITE" id="PS51406"/>
    </source>
</evidence>
<dbReference type="Bgee" id="ENSOCUG00000008543">
    <property type="expression patterns" value="Expressed in autopod skin and 14 other cell types or tissues"/>
</dbReference>
<keyword evidence="9" id="KW-0325">Glycoprotein</keyword>
<dbReference type="Pfam" id="PF00147">
    <property type="entry name" value="Fibrinogen_C"/>
    <property type="match status" value="1"/>
</dbReference>
<evidence type="ECO:0000256" key="12">
    <source>
        <dbReference type="ARBA" id="ARBA00080295"/>
    </source>
</evidence>
<accession>A0A5F9DFI4</accession>
<dbReference type="Gene3D" id="6.10.250.2590">
    <property type="match status" value="1"/>
</dbReference>
<keyword evidence="4" id="KW-0272">Extracellular matrix</keyword>
<dbReference type="FunFam" id="2.60.40.10:FF:000099">
    <property type="entry name" value="Fibronectin 1"/>
    <property type="match status" value="1"/>
</dbReference>
<dbReference type="SUPFAM" id="SSF57196">
    <property type="entry name" value="EGF/Laminin"/>
    <property type="match status" value="1"/>
</dbReference>
<evidence type="ECO:0000259" key="14">
    <source>
        <dbReference type="PROSITE" id="PS50853"/>
    </source>
</evidence>
<keyword evidence="7" id="KW-0677">Repeat</keyword>
<dbReference type="Gene3D" id="3.90.215.10">
    <property type="entry name" value="Gamma Fibrinogen, chain A, domain 1"/>
    <property type="match status" value="1"/>
</dbReference>
<comment type="subunit">
    <text evidence="3">Homohexamer.</text>
</comment>
<feature type="domain" description="Fibronectin type-III" evidence="14">
    <location>
        <begin position="231"/>
        <end position="319"/>
    </location>
</feature>
<evidence type="ECO:0000256" key="1">
    <source>
        <dbReference type="ARBA" id="ARBA00004498"/>
    </source>
</evidence>
<reference evidence="16 17" key="1">
    <citation type="journal article" date="2011" name="Nature">
        <title>A high-resolution map of human evolutionary constraint using 29 mammals.</title>
        <authorList>
            <person name="Lindblad-Toh K."/>
            <person name="Garber M."/>
            <person name="Zuk O."/>
            <person name="Lin M.F."/>
            <person name="Parker B.J."/>
            <person name="Washietl S."/>
            <person name="Kheradpour P."/>
            <person name="Ernst J."/>
            <person name="Jordan G."/>
            <person name="Mauceli E."/>
            <person name="Ward L.D."/>
            <person name="Lowe C.B."/>
            <person name="Holloway A.K."/>
            <person name="Clamp M."/>
            <person name="Gnerre S."/>
            <person name="Alfoldi J."/>
            <person name="Beal K."/>
            <person name="Chang J."/>
            <person name="Clawson H."/>
            <person name="Cuff J."/>
            <person name="Di Palma F."/>
            <person name="Fitzgerald S."/>
            <person name="Flicek P."/>
            <person name="Guttman M."/>
            <person name="Hubisz M.J."/>
            <person name="Jaffe D.B."/>
            <person name="Jungreis I."/>
            <person name="Kent W.J."/>
            <person name="Kostka D."/>
            <person name="Lara M."/>
            <person name="Martins A.L."/>
            <person name="Massingham T."/>
            <person name="Moltke I."/>
            <person name="Raney B.J."/>
            <person name="Rasmussen M.D."/>
            <person name="Robinson J."/>
            <person name="Stark A."/>
            <person name="Vilella A.J."/>
            <person name="Wen J."/>
            <person name="Xie X."/>
            <person name="Zody M.C."/>
            <person name="Baldwin J."/>
            <person name="Bloom T."/>
            <person name="Chin C.W."/>
            <person name="Heiman D."/>
            <person name="Nicol R."/>
            <person name="Nusbaum C."/>
            <person name="Young S."/>
            <person name="Wilkinson J."/>
            <person name="Worley K.C."/>
            <person name="Kovar C.L."/>
            <person name="Muzny D.M."/>
            <person name="Gibbs R.A."/>
            <person name="Cree A."/>
            <person name="Dihn H.H."/>
            <person name="Fowler G."/>
            <person name="Jhangiani S."/>
            <person name="Joshi V."/>
            <person name="Lee S."/>
            <person name="Lewis L.R."/>
            <person name="Nazareth L.V."/>
            <person name="Okwuonu G."/>
            <person name="Santibanez J."/>
            <person name="Warren W.C."/>
            <person name="Mardis E.R."/>
            <person name="Weinstock G.M."/>
            <person name="Wilson R.K."/>
            <person name="Delehaunty K."/>
            <person name="Dooling D."/>
            <person name="Fronik C."/>
            <person name="Fulton L."/>
            <person name="Fulton B."/>
            <person name="Graves T."/>
            <person name="Minx P."/>
            <person name="Sodergren E."/>
            <person name="Birney E."/>
            <person name="Margulies E.H."/>
            <person name="Herrero J."/>
            <person name="Green E.D."/>
            <person name="Haussler D."/>
            <person name="Siepel A."/>
            <person name="Goldman N."/>
            <person name="Pollard K.S."/>
            <person name="Pedersen J.S."/>
            <person name="Lander E.S."/>
            <person name="Kellis M."/>
        </authorList>
    </citation>
    <scope>NUCLEOTIDE SEQUENCE [LARGE SCALE GENOMIC DNA]</scope>
    <source>
        <strain evidence="16 17">Thorbecke inbred</strain>
    </source>
</reference>
<dbReference type="PANTHER" id="PTHR46708:SF12">
    <property type="entry name" value="TENASCIN N"/>
    <property type="match status" value="1"/>
</dbReference>
<dbReference type="FunFam" id="2.60.40.10:FF:000156">
    <property type="entry name" value="Tenascin N"/>
    <property type="match status" value="3"/>
</dbReference>
<keyword evidence="17" id="KW-1185">Reference proteome</keyword>
<evidence type="ECO:0000256" key="13">
    <source>
        <dbReference type="SAM" id="MobiDB-lite"/>
    </source>
</evidence>
<dbReference type="SMART" id="SM00181">
    <property type="entry name" value="EGF"/>
    <property type="match status" value="4"/>
</dbReference>
<dbReference type="GeneTree" id="ENSGT00940000160553"/>
<reference evidence="16" key="3">
    <citation type="submission" date="2025-09" db="UniProtKB">
        <authorList>
            <consortium name="Ensembl"/>
        </authorList>
    </citation>
    <scope>IDENTIFICATION</scope>
    <source>
        <strain evidence="16">Thorbecke</strain>
    </source>
</reference>
<dbReference type="InterPro" id="IPR002181">
    <property type="entry name" value="Fibrinogen_a/b/g_C_dom"/>
</dbReference>
<feature type="region of interest" description="Disordered" evidence="13">
    <location>
        <begin position="1"/>
        <end position="20"/>
    </location>
</feature>
<dbReference type="SUPFAM" id="SSF49265">
    <property type="entry name" value="Fibronectin type III"/>
    <property type="match status" value="4"/>
</dbReference>
<evidence type="ECO:0000256" key="2">
    <source>
        <dbReference type="ARBA" id="ARBA00008673"/>
    </source>
</evidence>
<dbReference type="SMART" id="SM00060">
    <property type="entry name" value="FN3"/>
    <property type="match status" value="7"/>
</dbReference>
<dbReference type="FunFam" id="2.60.40.10:FF:000534">
    <property type="entry name" value="Tenascin N"/>
    <property type="match status" value="1"/>
</dbReference>
<keyword evidence="4" id="KW-0964">Secreted</keyword>
<evidence type="ECO:0000256" key="7">
    <source>
        <dbReference type="ARBA" id="ARBA00022737"/>
    </source>
</evidence>
<sequence>MAGWGQRRQPGQSPSPTLLPTVEPTLLSLELPWVRFPRLLHGLVGRAPLQPARIKNSPCGPHPTPHPASLGSPAPWSHPRKSEGARPGGFPSPNPSLCSASLPDLNHHCSAHGTFSPETCSCRCQPGWEGAACERPACPGACSGHGRCEDGRCLCDAPYVGADCASPACPENCSDHGVCVRGVCQCHEDFTSEDCSERRCPGDCSGHGFCDTGECYCEEGFLGPDCAQVVVPQGLQLVRSTENSLLVSWEPSSEVDHYLLSYYPLGKELSAKQIRVPKEQHTYEIPGLQPGTKYIVTLRNVKKDVSSSPQHLLATTDLAVLGTAWVTEETETSLDVEWENPSTDVDYYKLRYSPLTGHEVAEVTVPRSREPKSRYDITGLLPGTEYKITVIPMRGELEGKPILLSGRTEIDGPTNVVTDRVTEDTAAVSWDPVKADIDKYVVRYISPDGETRETAVPKDQSSTILRSLKPGEAYKVYVWAERGSQGSKKADTQALTEIDSPANLVTDRVTENTAAVSWDPVQADIDRYMVRYTSADDQETREVPVDKERSSTVLTGLRPGVEYTVHVWAEKGARESKKADTKAPTDIDSPKNLVTDQVTENTATVSWDPVQADIDRYMVRYTSADGETREFPVGKDKTSTVLTGLRPGVEYTVDVWAQKGARGSKKANTKAPTEIDSPKNLVTNWVTENTATVSWDPVRANIDRYVVRYTSADGESKEVPVGKERSSTVLTGLRPGVEYTVHVWAKKGSRDSKKANTKALTEIDPPKNFRPFAVTQSGGVLTWTPPLAQIDGYILTYQLPNGTVKEVQLRRGEQRFELQDLEHGVTYPVSLVAFKGDRRSKTVSATLSTVDARFPHPSDCTQVQQNSNAASGLYTIYLNGDPSRPLQVYCDMDTDGGGWIVFQRRNTGQLDFFKRWRSYVEGFGDPMQEFWIGLDKLHNLTTGTPTRYEVRVDLQTLNESAYAVYDFFQVASSKERYKLTVGKYRGTAGKRTCLHREGVLLCCLGRGSRSGVFCGGQVSSVTIEGLLPARSWGCTKQ</sequence>
<dbReference type="FunFam" id="2.10.25.10:FF:000332">
    <property type="entry name" value="Tenascin N"/>
    <property type="match status" value="1"/>
</dbReference>
<evidence type="ECO:0000256" key="3">
    <source>
        <dbReference type="ARBA" id="ARBA00011643"/>
    </source>
</evidence>
<dbReference type="AlphaFoldDB" id="A0A5F9DFI4"/>
<dbReference type="GO" id="GO:0030155">
    <property type="term" value="P:regulation of cell adhesion"/>
    <property type="evidence" value="ECO:0007669"/>
    <property type="project" value="TreeGrafter"/>
</dbReference>
<dbReference type="CDD" id="cd00087">
    <property type="entry name" value="FReD"/>
    <property type="match status" value="1"/>
</dbReference>
<dbReference type="GO" id="GO:0005615">
    <property type="term" value="C:extracellular space"/>
    <property type="evidence" value="ECO:0007669"/>
    <property type="project" value="TreeGrafter"/>
</dbReference>
<name>A0A5F9DFI4_RABIT</name>
<dbReference type="InterPro" id="IPR013783">
    <property type="entry name" value="Ig-like_fold"/>
</dbReference>
<evidence type="ECO:0000256" key="6">
    <source>
        <dbReference type="ARBA" id="ARBA00022729"/>
    </source>
</evidence>
<evidence type="ECO:0000256" key="8">
    <source>
        <dbReference type="ARBA" id="ARBA00023157"/>
    </source>
</evidence>
<organism evidence="16 17">
    <name type="scientific">Oryctolagus cuniculus</name>
    <name type="common">Rabbit</name>
    <dbReference type="NCBI Taxonomy" id="9986"/>
    <lineage>
        <taxon>Eukaryota</taxon>
        <taxon>Metazoa</taxon>
        <taxon>Chordata</taxon>
        <taxon>Craniata</taxon>
        <taxon>Vertebrata</taxon>
        <taxon>Euteleostomi</taxon>
        <taxon>Mammalia</taxon>
        <taxon>Eutheria</taxon>
        <taxon>Euarchontoglires</taxon>
        <taxon>Glires</taxon>
        <taxon>Lagomorpha</taxon>
        <taxon>Leporidae</taxon>
        <taxon>Oryctolagus</taxon>
    </lineage>
</organism>
<evidence type="ECO:0000256" key="11">
    <source>
        <dbReference type="ARBA" id="ARBA00072694"/>
    </source>
</evidence>
<dbReference type="SMART" id="SM00186">
    <property type="entry name" value="FBG"/>
    <property type="match status" value="1"/>
</dbReference>
<keyword evidence="5" id="KW-0245">EGF-like domain</keyword>
<dbReference type="PANTHER" id="PTHR46708">
    <property type="entry name" value="TENASCIN"/>
    <property type="match status" value="1"/>
</dbReference>
<dbReference type="EMBL" id="AAGW02056564">
    <property type="status" value="NOT_ANNOTATED_CDS"/>
    <property type="molecule type" value="Genomic_DNA"/>
</dbReference>
<dbReference type="InterPro" id="IPR003961">
    <property type="entry name" value="FN3_dom"/>
</dbReference>
<dbReference type="InterPro" id="IPR050991">
    <property type="entry name" value="ECM_Regulatory_Proteins"/>
</dbReference>
<feature type="region of interest" description="Disordered" evidence="13">
    <location>
        <begin position="54"/>
        <end position="91"/>
    </location>
</feature>
<dbReference type="GO" id="GO:2000026">
    <property type="term" value="P:regulation of multicellular organismal development"/>
    <property type="evidence" value="ECO:0007669"/>
    <property type="project" value="UniProtKB-ARBA"/>
</dbReference>
<dbReference type="GO" id="GO:0030334">
    <property type="term" value="P:regulation of cell migration"/>
    <property type="evidence" value="ECO:0007669"/>
    <property type="project" value="UniProtKB-ARBA"/>
</dbReference>
<comment type="function">
    <text evidence="10">Extracellular matrix protein that seems to be a ligand for ITGA8:ITGB1, ITGAV:ITGB1 and ITGA4:ITGB1. Involved in neurite outgrowth and cell migration in hippocampal explants. During endochondral bone formation, inhibits proliferation and differentiation of proteoblasts mediated by canonical WNT signaling. In tumors, stimulates angiogenesis by elongation, migration and sprouting of endothelial cells. Expressed in most mammary tumors, may facilitate tumorigenesis by supporting the migratory behavior of breast cancer cells.</text>
</comment>
<dbReference type="InterPro" id="IPR036116">
    <property type="entry name" value="FN3_sf"/>
</dbReference>
<feature type="domain" description="Fibronectin type-III" evidence="14">
    <location>
        <begin position="414"/>
        <end position="499"/>
    </location>
</feature>
<dbReference type="InterPro" id="IPR014716">
    <property type="entry name" value="Fibrinogen_a/b/g_C_1"/>
</dbReference>
<dbReference type="Ensembl" id="ENSOCUT00000044435.1">
    <property type="protein sequence ID" value="ENSOCUP00000044944.1"/>
    <property type="gene ID" value="ENSOCUG00000008543.3"/>
</dbReference>
<gene>
    <name evidence="16" type="primary">TNN</name>
</gene>
<keyword evidence="6" id="KW-0732">Signal</keyword>
<dbReference type="Gene3D" id="2.10.25.10">
    <property type="entry name" value="Laminin"/>
    <property type="match status" value="3"/>
</dbReference>
<dbReference type="Pfam" id="PF00041">
    <property type="entry name" value="fn3"/>
    <property type="match status" value="7"/>
</dbReference>
<reference evidence="16" key="2">
    <citation type="submission" date="2025-08" db="UniProtKB">
        <authorList>
            <consortium name="Ensembl"/>
        </authorList>
    </citation>
    <scope>IDENTIFICATION</scope>
    <source>
        <strain evidence="16">Thorbecke</strain>
    </source>
</reference>
<dbReference type="EMBL" id="AAGW02056563">
    <property type="status" value="NOT_ANNOTATED_CDS"/>
    <property type="molecule type" value="Genomic_DNA"/>
</dbReference>
<dbReference type="Pfam" id="PF23106">
    <property type="entry name" value="EGF_Teneurin"/>
    <property type="match status" value="2"/>
</dbReference>
<dbReference type="SUPFAM" id="SSF56496">
    <property type="entry name" value="Fibrinogen C-terminal domain-like"/>
    <property type="match status" value="1"/>
</dbReference>
<dbReference type="GO" id="GO:0098966">
    <property type="term" value="C:perisynaptic extracellular matrix"/>
    <property type="evidence" value="ECO:0007669"/>
    <property type="project" value="TreeGrafter"/>
</dbReference>
<evidence type="ECO:0000256" key="9">
    <source>
        <dbReference type="ARBA" id="ARBA00023180"/>
    </source>
</evidence>
<dbReference type="FunFam" id="2.10.25.10:FF:000001">
    <property type="entry name" value="Tenascin C"/>
    <property type="match status" value="2"/>
</dbReference>
<evidence type="ECO:0000256" key="4">
    <source>
        <dbReference type="ARBA" id="ARBA00022530"/>
    </source>
</evidence>
<dbReference type="EMBL" id="AAGW02056566">
    <property type="status" value="NOT_ANNOTATED_CDS"/>
    <property type="molecule type" value="Genomic_DNA"/>
</dbReference>
<dbReference type="PROSITE" id="PS01186">
    <property type="entry name" value="EGF_2"/>
    <property type="match status" value="1"/>
</dbReference>
<dbReference type="PROSITE" id="PS51406">
    <property type="entry name" value="FIBRINOGEN_C_2"/>
    <property type="match status" value="1"/>
</dbReference>
<comment type="similarity">
    <text evidence="2">Belongs to the tenascin family.</text>
</comment>
<feature type="domain" description="Fibronectin type-III" evidence="14">
    <location>
        <begin position="500"/>
        <end position="590"/>
    </location>
</feature>
<dbReference type="NCBIfam" id="NF040941">
    <property type="entry name" value="GGGWT_bact"/>
    <property type="match status" value="1"/>
</dbReference>
<dbReference type="Proteomes" id="UP000001811">
    <property type="component" value="Chromosome 13"/>
</dbReference>
<dbReference type="GO" id="GO:0090733">
    <property type="term" value="C:tenascin complex"/>
    <property type="evidence" value="ECO:0007669"/>
    <property type="project" value="UniProtKB-ARBA"/>
</dbReference>
<dbReference type="InterPro" id="IPR000742">
    <property type="entry name" value="EGF"/>
</dbReference>